<dbReference type="Proteomes" id="UP000593560">
    <property type="component" value="Unassembled WGS sequence"/>
</dbReference>
<accession>A0A7J9IDZ0</accession>
<name>A0A7J9IDZ0_9ROSI</name>
<evidence type="ECO:0000313" key="2">
    <source>
        <dbReference type="Proteomes" id="UP000593560"/>
    </source>
</evidence>
<dbReference type="OrthoDB" id="618098at2759"/>
<dbReference type="AlphaFoldDB" id="A0A7J9IDZ0"/>
<sequence>MLSGKDNSVFRWDEDRQMAVIEDVMWNSYIS</sequence>
<proteinExistence type="predicted"/>
<reference evidence="1 2" key="1">
    <citation type="journal article" date="2019" name="Genome Biol. Evol.">
        <title>Insights into the evolution of the New World diploid cottons (Gossypium, subgenus Houzingenia) based on genome sequencing.</title>
        <authorList>
            <person name="Grover C.E."/>
            <person name="Arick M.A. 2nd"/>
            <person name="Thrash A."/>
            <person name="Conover J.L."/>
            <person name="Sanders W.S."/>
            <person name="Peterson D.G."/>
            <person name="Frelichowski J.E."/>
            <person name="Scheffler J.A."/>
            <person name="Scheffler B.E."/>
            <person name="Wendel J.F."/>
        </authorList>
    </citation>
    <scope>NUCLEOTIDE SEQUENCE [LARGE SCALE GENOMIC DNA]</scope>
    <source>
        <strain evidence="1">0</strain>
        <tissue evidence="1">Leaf</tissue>
    </source>
</reference>
<comment type="caution">
    <text evidence="1">The sequence shown here is derived from an EMBL/GenBank/DDBJ whole genome shotgun (WGS) entry which is preliminary data.</text>
</comment>
<organism evidence="1 2">
    <name type="scientific">Gossypium harknessii</name>
    <dbReference type="NCBI Taxonomy" id="34285"/>
    <lineage>
        <taxon>Eukaryota</taxon>
        <taxon>Viridiplantae</taxon>
        <taxon>Streptophyta</taxon>
        <taxon>Embryophyta</taxon>
        <taxon>Tracheophyta</taxon>
        <taxon>Spermatophyta</taxon>
        <taxon>Magnoliopsida</taxon>
        <taxon>eudicotyledons</taxon>
        <taxon>Gunneridae</taxon>
        <taxon>Pentapetalae</taxon>
        <taxon>rosids</taxon>
        <taxon>malvids</taxon>
        <taxon>Malvales</taxon>
        <taxon>Malvaceae</taxon>
        <taxon>Malvoideae</taxon>
        <taxon>Gossypium</taxon>
    </lineage>
</organism>
<keyword evidence="2" id="KW-1185">Reference proteome</keyword>
<evidence type="ECO:0000313" key="1">
    <source>
        <dbReference type="EMBL" id="MBA0820342.1"/>
    </source>
</evidence>
<protein>
    <submittedName>
        <fullName evidence="1">Uncharacterized protein</fullName>
    </submittedName>
</protein>
<feature type="non-terminal residue" evidence="1">
    <location>
        <position position="31"/>
    </location>
</feature>
<gene>
    <name evidence="1" type="ORF">Gohar_027867</name>
</gene>
<dbReference type="EMBL" id="JABFAD010334318">
    <property type="protein sequence ID" value="MBA0820342.1"/>
    <property type="molecule type" value="Genomic_DNA"/>
</dbReference>